<dbReference type="InterPro" id="IPR016181">
    <property type="entry name" value="Acyl_CoA_acyltransferase"/>
</dbReference>
<reference evidence="2 3" key="1">
    <citation type="journal article" date="2016" name="Genome Announc.">
        <title>Whole-Genome Sequence of Rummeliibacillus stabekisii Strain PP9 Isolated from Antarctic Soil.</title>
        <authorList>
            <person name="da Mota F.F."/>
            <person name="Vollu R.E."/>
            <person name="Jurelevicius D."/>
            <person name="Seldin L."/>
        </authorList>
    </citation>
    <scope>NUCLEOTIDE SEQUENCE [LARGE SCALE GENOMIC DNA]</scope>
    <source>
        <strain evidence="2 3">PP9</strain>
    </source>
</reference>
<sequence>MIIIEGQRCFLRVLMEADVTPFTNMVARNMRYWSVYEPLHPPEYYTEKVQLKKIQESIQQMRLNREYSFGIFDIQTKEMVGHISLYSIKRMPFSSAFVGYSMDESHTGRGIVTEALSLVVKFAFNDLCLHRLEAYVSPKNIASVRVLEKAKFNREGLLRSLLYINGKWEDHYLYSYLEDDY</sequence>
<dbReference type="STRING" id="241244.ATY39_11150"/>
<dbReference type="AlphaFoldDB" id="A0A143HER4"/>
<dbReference type="PANTHER" id="PTHR43792">
    <property type="entry name" value="GNAT FAMILY, PUTATIVE (AFU_ORTHOLOGUE AFUA_3G00765)-RELATED-RELATED"/>
    <property type="match status" value="1"/>
</dbReference>
<dbReference type="InterPro" id="IPR000182">
    <property type="entry name" value="GNAT_dom"/>
</dbReference>
<evidence type="ECO:0000259" key="1">
    <source>
        <dbReference type="PROSITE" id="PS51186"/>
    </source>
</evidence>
<evidence type="ECO:0000313" key="2">
    <source>
        <dbReference type="EMBL" id="AMW99929.1"/>
    </source>
</evidence>
<keyword evidence="3" id="KW-1185">Reference proteome</keyword>
<dbReference type="GO" id="GO:0005737">
    <property type="term" value="C:cytoplasm"/>
    <property type="evidence" value="ECO:0007669"/>
    <property type="project" value="TreeGrafter"/>
</dbReference>
<reference evidence="3" key="2">
    <citation type="submission" date="2016-03" db="EMBL/GenBank/DDBJ databases">
        <authorList>
            <person name="Ploux O."/>
        </authorList>
    </citation>
    <scope>NUCLEOTIDE SEQUENCE [LARGE SCALE GENOMIC DNA]</scope>
    <source>
        <strain evidence="3">PP9</strain>
    </source>
</reference>
<keyword evidence="2" id="KW-0808">Transferase</keyword>
<dbReference type="SUPFAM" id="SSF55729">
    <property type="entry name" value="Acyl-CoA N-acyltransferases (Nat)"/>
    <property type="match status" value="1"/>
</dbReference>
<gene>
    <name evidence="2" type="ORF">ATY39_11150</name>
</gene>
<organism evidence="2 3">
    <name type="scientific">Rummeliibacillus stabekisii</name>
    <dbReference type="NCBI Taxonomy" id="241244"/>
    <lineage>
        <taxon>Bacteria</taxon>
        <taxon>Bacillati</taxon>
        <taxon>Bacillota</taxon>
        <taxon>Bacilli</taxon>
        <taxon>Bacillales</taxon>
        <taxon>Caryophanaceae</taxon>
        <taxon>Rummeliibacillus</taxon>
    </lineage>
</organism>
<dbReference type="GO" id="GO:0008999">
    <property type="term" value="F:protein-N-terminal-alanine acetyltransferase activity"/>
    <property type="evidence" value="ECO:0007669"/>
    <property type="project" value="TreeGrafter"/>
</dbReference>
<dbReference type="Proteomes" id="UP000076021">
    <property type="component" value="Chromosome"/>
</dbReference>
<dbReference type="PANTHER" id="PTHR43792:SF9">
    <property type="entry name" value="RIBOSOMAL-PROTEIN-ALANINE ACETYLTRANSFERASE"/>
    <property type="match status" value="1"/>
</dbReference>
<dbReference type="Pfam" id="PF13302">
    <property type="entry name" value="Acetyltransf_3"/>
    <property type="match status" value="1"/>
</dbReference>
<accession>A0A143HER4</accession>
<dbReference type="KEGG" id="rst:ATY39_11150"/>
<dbReference type="PROSITE" id="PS51186">
    <property type="entry name" value="GNAT"/>
    <property type="match status" value="1"/>
</dbReference>
<dbReference type="EMBL" id="CP014806">
    <property type="protein sequence ID" value="AMW99929.1"/>
    <property type="molecule type" value="Genomic_DNA"/>
</dbReference>
<evidence type="ECO:0000313" key="3">
    <source>
        <dbReference type="Proteomes" id="UP000076021"/>
    </source>
</evidence>
<dbReference type="OrthoDB" id="9795206at2"/>
<proteinExistence type="predicted"/>
<protein>
    <submittedName>
        <fullName evidence="2">Alanine acetyltransferase</fullName>
    </submittedName>
</protein>
<name>A0A143HER4_9BACL</name>
<dbReference type="InterPro" id="IPR051531">
    <property type="entry name" value="N-acetyltransferase"/>
</dbReference>
<feature type="domain" description="N-acetyltransferase" evidence="1">
    <location>
        <begin position="30"/>
        <end position="181"/>
    </location>
</feature>
<dbReference type="Gene3D" id="3.40.630.30">
    <property type="match status" value="1"/>
</dbReference>
<dbReference type="RefSeq" id="WP_066789761.1">
    <property type="nucleotide sequence ID" value="NZ_CP014806.1"/>
</dbReference>